<organism evidence="2 3">
    <name type="scientific">Phytophthora palmivora</name>
    <dbReference type="NCBI Taxonomy" id="4796"/>
    <lineage>
        <taxon>Eukaryota</taxon>
        <taxon>Sar</taxon>
        <taxon>Stramenopiles</taxon>
        <taxon>Oomycota</taxon>
        <taxon>Peronosporomycetes</taxon>
        <taxon>Peronosporales</taxon>
        <taxon>Peronosporaceae</taxon>
        <taxon>Phytophthora</taxon>
    </lineage>
</organism>
<proteinExistence type="predicted"/>
<reference evidence="2 3" key="1">
    <citation type="journal article" date="2017" name="Genome Biol. Evol.">
        <title>Phytophthora megakarya and P. palmivora, closely related causal agents of cacao black pod rot, underwent increases in genome sizes and gene numbers by different mechanisms.</title>
        <authorList>
            <person name="Ali S.S."/>
            <person name="Shao J."/>
            <person name="Lary D.J."/>
            <person name="Kronmiller B."/>
            <person name="Shen D."/>
            <person name="Strem M.D."/>
            <person name="Amoako-Attah I."/>
            <person name="Akrofi A.Y."/>
            <person name="Begoude B.A."/>
            <person name="Ten Hoopen G.M."/>
            <person name="Coulibaly K."/>
            <person name="Kebe B.I."/>
            <person name="Melnick R.L."/>
            <person name="Guiltinan M.J."/>
            <person name="Tyler B.M."/>
            <person name="Meinhardt L.W."/>
            <person name="Bailey B.A."/>
        </authorList>
    </citation>
    <scope>NUCLEOTIDE SEQUENCE [LARGE SCALE GENOMIC DNA]</scope>
    <source>
        <strain evidence="3">sbr112.9</strain>
    </source>
</reference>
<sequence>MPITFVLALPEDFLPSSPLHPDAPIYAQVVETAPDYAVVKAIQDSSQIGYLQLSSLRSRRVTRSEASSGSGDWLRKAVVGTTRTEYVYGQVVGFRGKSLQIRGLTGDITIPVHKTEEIAPVLCLLLQGAELNPRLIPPRRLDEIHSTILDRLLEVSAPTSNRDINELLDRIVEPSQRPSPTATCTWIDPSDGSTRQFRLQHAIDYAYFVDGSRRIPRQIHLGTSFCNEPPTLDDHHQSDQPNRDHNQQSIANAITSGNSSARAQTNTQTQPPHHSNYNASLDALLTEMGEANPTRNDQQTCEGPNRKRSAPTDIVSNRQRPLPPMPTDILTAHTQTDYGQPPTNFRPRPIQRSVHDAIVADEFQGKLPSHFIQLTISSRATCFQPHLAVLRCLYDFRFGVRGLSVGHIERFDFAARRRWRRETTVHMNNFSASVNIPRPRCLSSMIDLQDALALLTAFANTFYNETTREFLLAAWNFSIALQAQGSWSAMDVDTLTIADELRNSSQQALIPVISLVRDFASQIQNS</sequence>
<evidence type="ECO:0000313" key="2">
    <source>
        <dbReference type="EMBL" id="POM74293.1"/>
    </source>
</evidence>
<accession>A0A2P4Y913</accession>
<feature type="region of interest" description="Disordered" evidence="1">
    <location>
        <begin position="225"/>
        <end position="245"/>
    </location>
</feature>
<dbReference type="Proteomes" id="UP000237271">
    <property type="component" value="Unassembled WGS sequence"/>
</dbReference>
<feature type="region of interest" description="Disordered" evidence="1">
    <location>
        <begin position="292"/>
        <end position="324"/>
    </location>
</feature>
<evidence type="ECO:0000256" key="1">
    <source>
        <dbReference type="SAM" id="MobiDB-lite"/>
    </source>
</evidence>
<gene>
    <name evidence="2" type="ORF">PHPALM_8778</name>
</gene>
<comment type="caution">
    <text evidence="2">The sequence shown here is derived from an EMBL/GenBank/DDBJ whole genome shotgun (WGS) entry which is preliminary data.</text>
</comment>
<name>A0A2P4Y913_9STRA</name>
<feature type="region of interest" description="Disordered" evidence="1">
    <location>
        <begin position="257"/>
        <end position="277"/>
    </location>
</feature>
<feature type="compositionally biased region" description="Basic and acidic residues" evidence="1">
    <location>
        <begin position="232"/>
        <end position="245"/>
    </location>
</feature>
<protein>
    <submittedName>
        <fullName evidence="2">Uncharacterized protein</fullName>
    </submittedName>
</protein>
<dbReference type="OrthoDB" id="104486at2759"/>
<evidence type="ECO:0000313" key="3">
    <source>
        <dbReference type="Proteomes" id="UP000237271"/>
    </source>
</evidence>
<dbReference type="AlphaFoldDB" id="A0A2P4Y913"/>
<feature type="compositionally biased region" description="Polar residues" evidence="1">
    <location>
        <begin position="293"/>
        <end position="302"/>
    </location>
</feature>
<keyword evidence="3" id="KW-1185">Reference proteome</keyword>
<dbReference type="EMBL" id="NCKW01004894">
    <property type="protein sequence ID" value="POM74293.1"/>
    <property type="molecule type" value="Genomic_DNA"/>
</dbReference>